<keyword evidence="4" id="KW-0808">Transferase</keyword>
<dbReference type="InterPro" id="IPR050214">
    <property type="entry name" value="Cys_Synth/Cystath_Beta-Synth"/>
</dbReference>
<comment type="similarity">
    <text evidence="2">Belongs to the cysteine synthase/cystathionine beta-synthase family.</text>
</comment>
<dbReference type="EMBL" id="AMCI01002459">
    <property type="protein sequence ID" value="EJX02642.1"/>
    <property type="molecule type" value="Genomic_DNA"/>
</dbReference>
<dbReference type="InterPro" id="IPR036052">
    <property type="entry name" value="TrpB-like_PALP_sf"/>
</dbReference>
<accession>J9G607</accession>
<evidence type="ECO:0000256" key="1">
    <source>
        <dbReference type="ARBA" id="ARBA00001933"/>
    </source>
</evidence>
<dbReference type="FunFam" id="3.40.50.1100:FF:000006">
    <property type="entry name" value="Cysteine synthase"/>
    <property type="match status" value="1"/>
</dbReference>
<organism evidence="8">
    <name type="scientific">gut metagenome</name>
    <dbReference type="NCBI Taxonomy" id="749906"/>
    <lineage>
        <taxon>unclassified sequences</taxon>
        <taxon>metagenomes</taxon>
        <taxon>organismal metagenomes</taxon>
    </lineage>
</organism>
<evidence type="ECO:0000256" key="4">
    <source>
        <dbReference type="ARBA" id="ARBA00022679"/>
    </source>
</evidence>
<protein>
    <submittedName>
        <fullName evidence="8">Cysteine synthase A</fullName>
    </submittedName>
</protein>
<reference evidence="8" key="1">
    <citation type="journal article" date="2012" name="PLoS ONE">
        <title>Gene sets for utilization of primary and secondary nutrition supplies in the distal gut of endangered iberian lynx.</title>
        <authorList>
            <person name="Alcaide M."/>
            <person name="Messina E."/>
            <person name="Richter M."/>
            <person name="Bargiela R."/>
            <person name="Peplies J."/>
            <person name="Huws S.A."/>
            <person name="Newbold C.J."/>
            <person name="Golyshin P.N."/>
            <person name="Simon M.A."/>
            <person name="Lopez G."/>
            <person name="Yakimov M.M."/>
            <person name="Ferrer M."/>
        </authorList>
    </citation>
    <scope>NUCLEOTIDE SEQUENCE</scope>
</reference>
<evidence type="ECO:0000259" key="7">
    <source>
        <dbReference type="Pfam" id="PF00291"/>
    </source>
</evidence>
<evidence type="ECO:0000256" key="5">
    <source>
        <dbReference type="ARBA" id="ARBA00022898"/>
    </source>
</evidence>
<comment type="caution">
    <text evidence="8">The sequence shown here is derived from an EMBL/GenBank/DDBJ whole genome shotgun (WGS) entry which is preliminary data.</text>
</comment>
<evidence type="ECO:0000256" key="3">
    <source>
        <dbReference type="ARBA" id="ARBA00022605"/>
    </source>
</evidence>
<keyword evidence="5" id="KW-0663">Pyridoxal phosphate</keyword>
<dbReference type="GO" id="GO:0019344">
    <property type="term" value="P:cysteine biosynthetic process"/>
    <property type="evidence" value="ECO:0007669"/>
    <property type="project" value="UniProtKB-KW"/>
</dbReference>
<dbReference type="AlphaFoldDB" id="J9G607"/>
<keyword evidence="3" id="KW-0028">Amino-acid biosynthesis</keyword>
<dbReference type="GO" id="GO:0016740">
    <property type="term" value="F:transferase activity"/>
    <property type="evidence" value="ECO:0007669"/>
    <property type="project" value="UniProtKB-KW"/>
</dbReference>
<dbReference type="Pfam" id="PF00291">
    <property type="entry name" value="PALP"/>
    <property type="match status" value="1"/>
</dbReference>
<sequence length="141" mass="14860">MEGKVDVLVAGVGTGGTLSGTGRYLKEKNPALQVIAVEPDRSPVLTEGRSGSHGLMGIGANFVPDTLDRTLIDEIIRVKEEDAYAVGRRLPTLEGFLIGISGGAALHAATELAKRPAMAGKNIVVIFPDSGERYLSTPLYQ</sequence>
<evidence type="ECO:0000256" key="6">
    <source>
        <dbReference type="ARBA" id="ARBA00023192"/>
    </source>
</evidence>
<feature type="domain" description="Tryptophan synthase beta chain-like PALP" evidence="7">
    <location>
        <begin position="3"/>
        <end position="129"/>
    </location>
</feature>
<proteinExistence type="inferred from homology"/>
<comment type="cofactor">
    <cofactor evidence="1">
        <name>pyridoxal 5'-phosphate</name>
        <dbReference type="ChEBI" id="CHEBI:597326"/>
    </cofactor>
</comment>
<dbReference type="InterPro" id="IPR001926">
    <property type="entry name" value="TrpB-like_PALP"/>
</dbReference>
<dbReference type="PANTHER" id="PTHR10314">
    <property type="entry name" value="CYSTATHIONINE BETA-SYNTHASE"/>
    <property type="match status" value="1"/>
</dbReference>
<evidence type="ECO:0000256" key="2">
    <source>
        <dbReference type="ARBA" id="ARBA00007103"/>
    </source>
</evidence>
<gene>
    <name evidence="8" type="ORF">EVA_09253</name>
</gene>
<dbReference type="SUPFAM" id="SSF53686">
    <property type="entry name" value="Tryptophan synthase beta subunit-like PLP-dependent enzymes"/>
    <property type="match status" value="1"/>
</dbReference>
<keyword evidence="6" id="KW-0198">Cysteine biosynthesis</keyword>
<name>J9G607_9ZZZZ</name>
<dbReference type="Gene3D" id="3.40.50.1100">
    <property type="match status" value="1"/>
</dbReference>
<evidence type="ECO:0000313" key="8">
    <source>
        <dbReference type="EMBL" id="EJX02642.1"/>
    </source>
</evidence>